<reference evidence="1" key="1">
    <citation type="submission" date="2025-08" db="UniProtKB">
        <authorList>
            <consortium name="Ensembl"/>
        </authorList>
    </citation>
    <scope>IDENTIFICATION</scope>
</reference>
<dbReference type="AlphaFoldDB" id="A0A8U8BCZ8"/>
<dbReference type="PANTHER" id="PTHR33064">
    <property type="entry name" value="POL PROTEIN"/>
    <property type="match status" value="1"/>
</dbReference>
<dbReference type="Gene3D" id="3.10.20.370">
    <property type="match status" value="1"/>
</dbReference>
<evidence type="ECO:0000313" key="1">
    <source>
        <dbReference type="Ensembl" id="ENSCPVP00000023833.1"/>
    </source>
</evidence>
<organism evidence="1 2">
    <name type="scientific">Geospiza parvula</name>
    <name type="common">Small tree-finch</name>
    <name type="synonym">Camarhynchus parvulus</name>
    <dbReference type="NCBI Taxonomy" id="87175"/>
    <lineage>
        <taxon>Eukaryota</taxon>
        <taxon>Metazoa</taxon>
        <taxon>Chordata</taxon>
        <taxon>Craniata</taxon>
        <taxon>Vertebrata</taxon>
        <taxon>Euteleostomi</taxon>
        <taxon>Archelosauria</taxon>
        <taxon>Archosauria</taxon>
        <taxon>Dinosauria</taxon>
        <taxon>Saurischia</taxon>
        <taxon>Theropoda</taxon>
        <taxon>Coelurosauria</taxon>
        <taxon>Aves</taxon>
        <taxon>Neognathae</taxon>
        <taxon>Neoaves</taxon>
        <taxon>Telluraves</taxon>
        <taxon>Australaves</taxon>
        <taxon>Passeriformes</taxon>
        <taxon>Thraupidae</taxon>
        <taxon>Camarhynchus</taxon>
    </lineage>
</organism>
<keyword evidence="2" id="KW-1185">Reference proteome</keyword>
<dbReference type="SUPFAM" id="SSF56672">
    <property type="entry name" value="DNA/RNA polymerases"/>
    <property type="match status" value="1"/>
</dbReference>
<proteinExistence type="predicted"/>
<evidence type="ECO:0000313" key="2">
    <source>
        <dbReference type="Proteomes" id="UP000694382"/>
    </source>
</evidence>
<dbReference type="InterPro" id="IPR041577">
    <property type="entry name" value="RT_RNaseH_2"/>
</dbReference>
<sequence length="161" mass="18293">MLFFSTGRGKWDIFAFEWEDPNSGRRQKLWWTGLPQGFSESANLFEIRWEKDDEQKFEALKQKLVSAPALSLPALDKPFYLFVDIEKGVAHGVLAQDWGGSRKPVAYLSKLPDPVSRGWPTCIQAVAVTALLIAESKKLTFWGKIENIHPKLSKEYPEPKG</sequence>
<name>A0A8U8BCZ8_GEOPR</name>
<protein>
    <submittedName>
        <fullName evidence="1">Uncharacterized protein</fullName>
    </submittedName>
</protein>
<dbReference type="PANTHER" id="PTHR33064:SF37">
    <property type="entry name" value="RIBONUCLEASE H"/>
    <property type="match status" value="1"/>
</dbReference>
<dbReference type="InterPro" id="IPR051320">
    <property type="entry name" value="Viral_Replic_Matur_Polypro"/>
</dbReference>
<reference evidence="1" key="2">
    <citation type="submission" date="2025-09" db="UniProtKB">
        <authorList>
            <consortium name="Ensembl"/>
        </authorList>
    </citation>
    <scope>IDENTIFICATION</scope>
</reference>
<dbReference type="Pfam" id="PF17919">
    <property type="entry name" value="RT_RNaseH_2"/>
    <property type="match status" value="1"/>
</dbReference>
<dbReference type="Ensembl" id="ENSCPVT00000025878.1">
    <property type="protein sequence ID" value="ENSCPVP00000023833.1"/>
    <property type="gene ID" value="ENSCPVG00000016757.1"/>
</dbReference>
<dbReference type="Proteomes" id="UP000694382">
    <property type="component" value="Unassembled WGS sequence"/>
</dbReference>
<accession>A0A8U8BCZ8</accession>
<dbReference type="InterPro" id="IPR043502">
    <property type="entry name" value="DNA/RNA_pol_sf"/>
</dbReference>